<dbReference type="GO" id="GO:0000150">
    <property type="term" value="F:DNA strand exchange activity"/>
    <property type="evidence" value="ECO:0007669"/>
    <property type="project" value="InterPro"/>
</dbReference>
<evidence type="ECO:0000313" key="3">
    <source>
        <dbReference type="Proteomes" id="UP000189835"/>
    </source>
</evidence>
<dbReference type="InterPro" id="IPR048046">
    <property type="entry name" value="Transpos_IS607"/>
</dbReference>
<organism evidence="2 3">
    <name type="scientific">Microcystis aeruginosa KW</name>
    <dbReference type="NCBI Taxonomy" id="1960155"/>
    <lineage>
        <taxon>Bacteria</taxon>
        <taxon>Bacillati</taxon>
        <taxon>Cyanobacteriota</taxon>
        <taxon>Cyanophyceae</taxon>
        <taxon>Oscillatoriophycideae</taxon>
        <taxon>Chroococcales</taxon>
        <taxon>Microcystaceae</taxon>
        <taxon>Microcystis</taxon>
    </lineage>
</organism>
<comment type="caution">
    <text evidence="2">The sequence shown here is derived from an EMBL/GenBank/DDBJ whole genome shotgun (WGS) entry which is preliminary data.</text>
</comment>
<dbReference type="SUPFAM" id="SSF53041">
    <property type="entry name" value="Resolvase-like"/>
    <property type="match status" value="1"/>
</dbReference>
<dbReference type="PANTHER" id="PTHR36172">
    <property type="match status" value="1"/>
</dbReference>
<dbReference type="EMBL" id="MVGR01000004">
    <property type="protein sequence ID" value="OPF16972.1"/>
    <property type="molecule type" value="Genomic_DNA"/>
</dbReference>
<reference evidence="2 3" key="1">
    <citation type="submission" date="2017-02" db="EMBL/GenBank/DDBJ databases">
        <title>Genome sequence of Microcystis aeruginosa KW.</title>
        <authorList>
            <person name="Oh H.-M."/>
            <person name="Ahn C.-Y."/>
            <person name="Jeong H."/>
            <person name="Srivastava A."/>
            <person name="Lee H.-G."/>
            <person name="Kang S.-R."/>
        </authorList>
    </citation>
    <scope>NUCLEOTIDE SEQUENCE [LARGE SCALE GENOMIC DNA]</scope>
    <source>
        <strain evidence="2 3">KW</strain>
    </source>
</reference>
<dbReference type="SMART" id="SM00857">
    <property type="entry name" value="Resolvase"/>
    <property type="match status" value="1"/>
</dbReference>
<dbReference type="AlphaFoldDB" id="A0A1V4BRI4"/>
<dbReference type="Pfam" id="PF00239">
    <property type="entry name" value="Resolvase"/>
    <property type="match status" value="1"/>
</dbReference>
<dbReference type="NCBIfam" id="NF033518">
    <property type="entry name" value="transpos_IS607"/>
    <property type="match status" value="1"/>
</dbReference>
<dbReference type="InterPro" id="IPR051491">
    <property type="entry name" value="Recombinase/Transposase-rel"/>
</dbReference>
<dbReference type="RefSeq" id="WP_002758429.1">
    <property type="nucleotide sequence ID" value="NZ_MVGR01000004.1"/>
</dbReference>
<dbReference type="Gene3D" id="3.40.50.1390">
    <property type="entry name" value="Resolvase, N-terminal catalytic domain"/>
    <property type="match status" value="1"/>
</dbReference>
<dbReference type="FunFam" id="3.40.50.1390:FF:000002">
    <property type="entry name" value="ORF1 in transposon ISC1904"/>
    <property type="match status" value="1"/>
</dbReference>
<name>A0A1V4BRI4_MICAE</name>
<dbReference type="InterPro" id="IPR036162">
    <property type="entry name" value="Resolvase-like_N_sf"/>
</dbReference>
<evidence type="ECO:0000313" key="2">
    <source>
        <dbReference type="EMBL" id="OPF16972.1"/>
    </source>
</evidence>
<dbReference type="PROSITE" id="PS51736">
    <property type="entry name" value="RECOMBINASES_3"/>
    <property type="match status" value="1"/>
</dbReference>
<feature type="domain" description="Resolvase/invertase-type recombinase catalytic" evidence="1">
    <location>
        <begin position="49"/>
        <end position="188"/>
    </location>
</feature>
<dbReference type="GO" id="GO:0003677">
    <property type="term" value="F:DNA binding"/>
    <property type="evidence" value="ECO:0007669"/>
    <property type="project" value="InterPro"/>
</dbReference>
<gene>
    <name evidence="2" type="ORF">B1L04_12760</name>
</gene>
<sequence>MKLSDYAKKKGISYDTAWRMWNRGQLQGERLPTGTIIIFEDDRSVRENKVAIYARVSSSENKSNLETQAKRLEAYCTAKGYQIVRVVKEVGSGVNDQRKLLLKLLEQTDYNLIVVEHKDRLSRVGFNYLKVLLAQTNRHIEVVNLAEERKDDLMPDFVSIITSFCARLYSIRQRTRKTECLIKCLEEEHEISSKTSNQI</sequence>
<protein>
    <submittedName>
        <fullName evidence="2">Resolvase</fullName>
    </submittedName>
</protein>
<proteinExistence type="predicted"/>
<evidence type="ECO:0000259" key="1">
    <source>
        <dbReference type="PROSITE" id="PS51736"/>
    </source>
</evidence>
<dbReference type="PANTHER" id="PTHR36172:SF1">
    <property type="entry name" value="RESOLVASE-RELATED"/>
    <property type="match status" value="1"/>
</dbReference>
<dbReference type="Proteomes" id="UP000189835">
    <property type="component" value="Unassembled WGS sequence"/>
</dbReference>
<accession>A0A1V4BRI4</accession>
<dbReference type="Gene3D" id="1.10.287.2170">
    <property type="match status" value="1"/>
</dbReference>
<dbReference type="InterPro" id="IPR006119">
    <property type="entry name" value="Resolv_N"/>
</dbReference>